<dbReference type="SUPFAM" id="SSF48264">
    <property type="entry name" value="Cytochrome P450"/>
    <property type="match status" value="1"/>
</dbReference>
<comment type="cofactor">
    <cofactor evidence="1">
        <name>heme</name>
        <dbReference type="ChEBI" id="CHEBI:30413"/>
    </cofactor>
</comment>
<evidence type="ECO:0000256" key="3">
    <source>
        <dbReference type="RuleBase" id="RU000461"/>
    </source>
</evidence>
<sequence>MATVAPPVIELVGEASPSPAGPVDATEPLRPAPAVTLPRYAQLLRFNQRQIEFVFRARRELGEVFTMRSILDEPITVTSHPDHVRSLFTAKPELVPSLTAESPLRPIVGANSVLTANGPRHLRQRKLLLPSFHGESIARYTEMIEAATHREIDRWEVGETLQLAPRMQAITLDVIMSGIFGVDGKPAPGTPEHRLRETVKFLAKASTSFVAQFGEVLNAGQEEARGLLRRGVKALDDATYPIIEARRRAADLDERTDIMSLLMRATDEDGELLTDKELRDELLTLVLAGFETTANSLSWTWERLLRAPDAYDLLRDAVRSGERADEVVEATITEGMRARPVIPMIGRRVTVPWRLGDYVVPAGSPVSMSILLVHHREDLYPEPFAFRPERWLGHKPGTYEWIPFGGGTRRCLGAALAMAEQRVVLRTMVERLDLEADRPEPEHAQHRNVTMIPSRGARAVIRARR</sequence>
<keyword evidence="3" id="KW-0479">Metal-binding</keyword>
<keyword evidence="3" id="KW-0503">Monooxygenase</keyword>
<dbReference type="EMBL" id="CP088295">
    <property type="protein sequence ID" value="UUY03005.1"/>
    <property type="molecule type" value="Genomic_DNA"/>
</dbReference>
<evidence type="ECO:0000313" key="5">
    <source>
        <dbReference type="Proteomes" id="UP001058860"/>
    </source>
</evidence>
<name>A0ABY5PEX9_9ACTN</name>
<organism evidence="4 5">
    <name type="scientific">Svornostia abyssi</name>
    <dbReference type="NCBI Taxonomy" id="2898438"/>
    <lineage>
        <taxon>Bacteria</taxon>
        <taxon>Bacillati</taxon>
        <taxon>Actinomycetota</taxon>
        <taxon>Thermoleophilia</taxon>
        <taxon>Solirubrobacterales</taxon>
        <taxon>Baekduiaceae</taxon>
        <taxon>Svornostia</taxon>
    </lineage>
</organism>
<accession>A0ABY5PEX9</accession>
<dbReference type="RefSeq" id="WP_353863522.1">
    <property type="nucleotide sequence ID" value="NZ_CP088295.1"/>
</dbReference>
<evidence type="ECO:0000256" key="1">
    <source>
        <dbReference type="ARBA" id="ARBA00001971"/>
    </source>
</evidence>
<evidence type="ECO:0000313" key="4">
    <source>
        <dbReference type="EMBL" id="UUY03005.1"/>
    </source>
</evidence>
<dbReference type="InterPro" id="IPR050121">
    <property type="entry name" value="Cytochrome_P450_monoxygenase"/>
</dbReference>
<dbReference type="PANTHER" id="PTHR24305:SF166">
    <property type="entry name" value="CYTOCHROME P450 12A4, MITOCHONDRIAL-RELATED"/>
    <property type="match status" value="1"/>
</dbReference>
<evidence type="ECO:0000256" key="2">
    <source>
        <dbReference type="ARBA" id="ARBA00010617"/>
    </source>
</evidence>
<dbReference type="PANTHER" id="PTHR24305">
    <property type="entry name" value="CYTOCHROME P450"/>
    <property type="match status" value="1"/>
</dbReference>
<dbReference type="PRINTS" id="PR00385">
    <property type="entry name" value="P450"/>
</dbReference>
<dbReference type="Pfam" id="PF00067">
    <property type="entry name" value="p450"/>
    <property type="match status" value="1"/>
</dbReference>
<dbReference type="PRINTS" id="PR00463">
    <property type="entry name" value="EP450I"/>
</dbReference>
<keyword evidence="3" id="KW-0349">Heme</keyword>
<keyword evidence="3" id="KW-0408">Iron</keyword>
<dbReference type="InterPro" id="IPR002401">
    <property type="entry name" value="Cyt_P450_E_grp-I"/>
</dbReference>
<dbReference type="InterPro" id="IPR001128">
    <property type="entry name" value="Cyt_P450"/>
</dbReference>
<dbReference type="CDD" id="cd11053">
    <property type="entry name" value="CYP110-like"/>
    <property type="match status" value="1"/>
</dbReference>
<reference evidence="5" key="1">
    <citation type="submission" date="2021-11" db="EMBL/GenBank/DDBJ databases">
        <title>Cultivation dependent microbiological survey of springs from the worlds oldest radium mine currently devoted to the extraction of radon-saturated water.</title>
        <authorList>
            <person name="Kapinusova G."/>
            <person name="Smrhova T."/>
            <person name="Strejcek M."/>
            <person name="Suman J."/>
            <person name="Jani K."/>
            <person name="Pajer P."/>
            <person name="Uhlik O."/>
        </authorList>
    </citation>
    <scope>NUCLEOTIDE SEQUENCE [LARGE SCALE GENOMIC DNA]</scope>
    <source>
        <strain evidence="5">J379</strain>
    </source>
</reference>
<dbReference type="InterPro" id="IPR017972">
    <property type="entry name" value="Cyt_P450_CS"/>
</dbReference>
<dbReference type="InterPro" id="IPR036396">
    <property type="entry name" value="Cyt_P450_sf"/>
</dbReference>
<proteinExistence type="inferred from homology"/>
<dbReference type="Gene3D" id="1.10.630.10">
    <property type="entry name" value="Cytochrome P450"/>
    <property type="match status" value="1"/>
</dbReference>
<comment type="similarity">
    <text evidence="2 3">Belongs to the cytochrome P450 family.</text>
</comment>
<dbReference type="Proteomes" id="UP001058860">
    <property type="component" value="Chromosome"/>
</dbReference>
<gene>
    <name evidence="4" type="ORF">LRS13_20350</name>
</gene>
<dbReference type="PROSITE" id="PS00086">
    <property type="entry name" value="CYTOCHROME_P450"/>
    <property type="match status" value="1"/>
</dbReference>
<keyword evidence="5" id="KW-1185">Reference proteome</keyword>
<keyword evidence="3" id="KW-0560">Oxidoreductase</keyword>
<protein>
    <submittedName>
        <fullName evidence="4">Cytochrome P450</fullName>
    </submittedName>
</protein>